<comment type="caution">
    <text evidence="1">The sequence shown here is derived from an EMBL/GenBank/DDBJ whole genome shotgun (WGS) entry which is preliminary data.</text>
</comment>
<evidence type="ECO:0000313" key="1">
    <source>
        <dbReference type="EMBL" id="KAJ3566995.1"/>
    </source>
</evidence>
<evidence type="ECO:0000313" key="2">
    <source>
        <dbReference type="Proteomes" id="UP001148614"/>
    </source>
</evidence>
<dbReference type="AlphaFoldDB" id="A0A9W8NBN4"/>
<accession>A0A9W8NBN4</accession>
<gene>
    <name evidence="1" type="ORF">NPX13_g6929</name>
</gene>
<organism evidence="1 2">
    <name type="scientific">Xylaria arbuscula</name>
    <dbReference type="NCBI Taxonomy" id="114810"/>
    <lineage>
        <taxon>Eukaryota</taxon>
        <taxon>Fungi</taxon>
        <taxon>Dikarya</taxon>
        <taxon>Ascomycota</taxon>
        <taxon>Pezizomycotina</taxon>
        <taxon>Sordariomycetes</taxon>
        <taxon>Xylariomycetidae</taxon>
        <taxon>Xylariales</taxon>
        <taxon>Xylariaceae</taxon>
        <taxon>Xylaria</taxon>
    </lineage>
</organism>
<reference evidence="1" key="1">
    <citation type="submission" date="2022-07" db="EMBL/GenBank/DDBJ databases">
        <title>Genome Sequence of Xylaria arbuscula.</title>
        <authorList>
            <person name="Buettner E."/>
        </authorList>
    </citation>
    <scope>NUCLEOTIDE SEQUENCE</scope>
    <source>
        <strain evidence="1">VT107</strain>
    </source>
</reference>
<dbReference type="Proteomes" id="UP001148614">
    <property type="component" value="Unassembled WGS sequence"/>
</dbReference>
<keyword evidence="2" id="KW-1185">Reference proteome</keyword>
<name>A0A9W8NBN4_9PEZI</name>
<proteinExistence type="predicted"/>
<protein>
    <submittedName>
        <fullName evidence="1">Uncharacterized protein</fullName>
    </submittedName>
</protein>
<sequence>MGKTKDDLLDFIMNIPDDRLMYPARGCPKTLWSNVNYRLDFQGITSGDNPRYNLQIQVNNGAVITSIKDLPPGTVAGPVFLPVGEVGDPAKMRAEFIATKIV</sequence>
<dbReference type="EMBL" id="JANPWZ010001291">
    <property type="protein sequence ID" value="KAJ3566995.1"/>
    <property type="molecule type" value="Genomic_DNA"/>
</dbReference>